<feature type="non-terminal residue" evidence="6">
    <location>
        <position position="124"/>
    </location>
</feature>
<evidence type="ECO:0000256" key="1">
    <source>
        <dbReference type="ARBA" id="ARBA00004141"/>
    </source>
</evidence>
<reference evidence="6" key="1">
    <citation type="submission" date="2020-01" db="EMBL/GenBank/DDBJ databases">
        <authorList>
            <person name="Meier V. D."/>
            <person name="Meier V D."/>
        </authorList>
    </citation>
    <scope>NUCLEOTIDE SEQUENCE</scope>
    <source>
        <strain evidence="6">HLG_WM_MAG_12</strain>
    </source>
</reference>
<dbReference type="AlphaFoldDB" id="A0A6S6SKP0"/>
<feature type="transmembrane region" description="Helical" evidence="5">
    <location>
        <begin position="93"/>
        <end position="111"/>
    </location>
</feature>
<protein>
    <recommendedName>
        <fullName evidence="5">Probable membrane transporter protein</fullName>
    </recommendedName>
</protein>
<dbReference type="InterPro" id="IPR002781">
    <property type="entry name" value="TM_pro_TauE-like"/>
</dbReference>
<keyword evidence="2 5" id="KW-0812">Transmembrane</keyword>
<keyword evidence="4 5" id="KW-0472">Membrane</keyword>
<comment type="subcellular location">
    <subcellularLocation>
        <location evidence="5">Cell membrane</location>
        <topology evidence="5">Multi-pass membrane protein</topology>
    </subcellularLocation>
    <subcellularLocation>
        <location evidence="1">Membrane</location>
        <topology evidence="1">Multi-pass membrane protein</topology>
    </subcellularLocation>
</comment>
<name>A0A6S6SKP0_9BACT</name>
<gene>
    <name evidence="6" type="ORF">HELGO_WM20242</name>
</gene>
<accession>A0A6S6SKP0</accession>
<feature type="transmembrane region" description="Helical" evidence="5">
    <location>
        <begin position="12"/>
        <end position="32"/>
    </location>
</feature>
<keyword evidence="5" id="KW-1003">Cell membrane</keyword>
<evidence type="ECO:0000313" key="6">
    <source>
        <dbReference type="EMBL" id="CAA6810768.1"/>
    </source>
</evidence>
<dbReference type="PANTHER" id="PTHR43701">
    <property type="entry name" value="MEMBRANE TRANSPORTER PROTEIN MJ0441-RELATED"/>
    <property type="match status" value="1"/>
</dbReference>
<dbReference type="PANTHER" id="PTHR43701:SF2">
    <property type="entry name" value="MEMBRANE TRANSPORTER PROTEIN YJNA-RELATED"/>
    <property type="match status" value="1"/>
</dbReference>
<feature type="transmembrane region" description="Helical" evidence="5">
    <location>
        <begin position="69"/>
        <end position="87"/>
    </location>
</feature>
<evidence type="ECO:0000256" key="5">
    <source>
        <dbReference type="RuleBase" id="RU363041"/>
    </source>
</evidence>
<dbReference type="Pfam" id="PF01925">
    <property type="entry name" value="TauE"/>
    <property type="match status" value="1"/>
</dbReference>
<organism evidence="6">
    <name type="scientific">uncultured Campylobacterales bacterium</name>
    <dbReference type="NCBI Taxonomy" id="352960"/>
    <lineage>
        <taxon>Bacteria</taxon>
        <taxon>Pseudomonadati</taxon>
        <taxon>Campylobacterota</taxon>
        <taxon>Epsilonproteobacteria</taxon>
        <taxon>Campylobacterales</taxon>
        <taxon>environmental samples</taxon>
    </lineage>
</organism>
<evidence type="ECO:0000256" key="4">
    <source>
        <dbReference type="ARBA" id="ARBA00023136"/>
    </source>
</evidence>
<proteinExistence type="inferred from homology"/>
<dbReference type="GO" id="GO:0005886">
    <property type="term" value="C:plasma membrane"/>
    <property type="evidence" value="ECO:0007669"/>
    <property type="project" value="UniProtKB-SubCell"/>
</dbReference>
<evidence type="ECO:0000256" key="3">
    <source>
        <dbReference type="ARBA" id="ARBA00022989"/>
    </source>
</evidence>
<comment type="similarity">
    <text evidence="5">Belongs to the 4-toluene sulfonate uptake permease (TSUP) (TC 2.A.102) family.</text>
</comment>
<sequence>MIFIIAGLFGGFLAGFLGLGGGILVVPTMLFMGFTMKFAIGISITQMVFSSIIGTISNIKKQKHLLKKGLLLGIGGSLGGLFSGVIVNFTPTYILEYSFLGFILLAIISVYKNKQTEISPKDKQ</sequence>
<evidence type="ECO:0000256" key="2">
    <source>
        <dbReference type="ARBA" id="ARBA00022692"/>
    </source>
</evidence>
<feature type="transmembrane region" description="Helical" evidence="5">
    <location>
        <begin position="38"/>
        <end position="57"/>
    </location>
</feature>
<keyword evidence="3 5" id="KW-1133">Transmembrane helix</keyword>
<dbReference type="InterPro" id="IPR051598">
    <property type="entry name" value="TSUP/Inactive_protease-like"/>
</dbReference>
<dbReference type="EMBL" id="CACVAW010000042">
    <property type="protein sequence ID" value="CAA6810768.1"/>
    <property type="molecule type" value="Genomic_DNA"/>
</dbReference>